<dbReference type="InterPro" id="IPR013761">
    <property type="entry name" value="SAM/pointed_sf"/>
</dbReference>
<evidence type="ECO:0000313" key="6">
    <source>
        <dbReference type="Proteomes" id="UP000075886"/>
    </source>
</evidence>
<dbReference type="PROSITE" id="PS51433">
    <property type="entry name" value="PNT"/>
    <property type="match status" value="1"/>
</dbReference>
<dbReference type="Gene3D" id="1.10.150.50">
    <property type="entry name" value="Transcription Factor, Ets-1"/>
    <property type="match status" value="1"/>
</dbReference>
<feature type="compositionally biased region" description="Basic and acidic residues" evidence="3">
    <location>
        <begin position="326"/>
        <end position="336"/>
    </location>
</feature>
<keyword evidence="6" id="KW-1185">Reference proteome</keyword>
<dbReference type="VEuPathDB" id="VectorBase:AFAF011870"/>
<dbReference type="InterPro" id="IPR003118">
    <property type="entry name" value="Pointed_dom"/>
</dbReference>
<feature type="compositionally biased region" description="Polar residues" evidence="3">
    <location>
        <begin position="309"/>
        <end position="321"/>
    </location>
</feature>
<dbReference type="CDD" id="cd08533">
    <property type="entry name" value="SAM_PNT-ETS-1_2"/>
    <property type="match status" value="1"/>
</dbReference>
<dbReference type="GO" id="GO:0043565">
    <property type="term" value="F:sequence-specific DNA binding"/>
    <property type="evidence" value="ECO:0007669"/>
    <property type="project" value="InterPro"/>
</dbReference>
<keyword evidence="2" id="KW-0238">DNA-binding</keyword>
<reference evidence="5" key="2">
    <citation type="submission" date="2020-05" db="UniProtKB">
        <authorList>
            <consortium name="EnsemblMetazoa"/>
        </authorList>
    </citation>
    <scope>IDENTIFICATION</scope>
    <source>
        <strain evidence="5">FAR1</strain>
    </source>
</reference>
<protein>
    <recommendedName>
        <fullName evidence="4">PNT domain-containing protein</fullName>
    </recommendedName>
</protein>
<dbReference type="FunFam" id="1.10.150.50:FF:000014">
    <property type="entry name" value="Protein c-ets-1 isoform 1"/>
    <property type="match status" value="1"/>
</dbReference>
<proteinExistence type="inferred from homology"/>
<evidence type="ECO:0000259" key="4">
    <source>
        <dbReference type="PROSITE" id="PS51433"/>
    </source>
</evidence>
<reference evidence="6" key="1">
    <citation type="submission" date="2014-01" db="EMBL/GenBank/DDBJ databases">
        <title>The Genome Sequence of Anopheles farauti FAR1 (V2).</title>
        <authorList>
            <consortium name="The Broad Institute Genomics Platform"/>
            <person name="Neafsey D.E."/>
            <person name="Besansky N."/>
            <person name="Howell P."/>
            <person name="Walton C."/>
            <person name="Young S.K."/>
            <person name="Zeng Q."/>
            <person name="Gargeya S."/>
            <person name="Fitzgerald M."/>
            <person name="Haas B."/>
            <person name="Abouelleil A."/>
            <person name="Allen A.W."/>
            <person name="Alvarado L."/>
            <person name="Arachchi H.M."/>
            <person name="Berlin A.M."/>
            <person name="Chapman S.B."/>
            <person name="Gainer-Dewar J."/>
            <person name="Goldberg J."/>
            <person name="Griggs A."/>
            <person name="Gujja S."/>
            <person name="Hansen M."/>
            <person name="Howarth C."/>
            <person name="Imamovic A."/>
            <person name="Ireland A."/>
            <person name="Larimer J."/>
            <person name="McCowan C."/>
            <person name="Murphy C."/>
            <person name="Pearson M."/>
            <person name="Poon T.W."/>
            <person name="Priest M."/>
            <person name="Roberts A."/>
            <person name="Saif S."/>
            <person name="Shea T."/>
            <person name="Sisk P."/>
            <person name="Sykes S."/>
            <person name="Wortman J."/>
            <person name="Nusbaum C."/>
            <person name="Birren B."/>
        </authorList>
    </citation>
    <scope>NUCLEOTIDE SEQUENCE [LARGE SCALE GENOMIC DNA]</scope>
    <source>
        <strain evidence="6">FAR1</strain>
    </source>
</reference>
<accession>A0A182QK44</accession>
<organism evidence="5 6">
    <name type="scientific">Anopheles farauti</name>
    <dbReference type="NCBI Taxonomy" id="69004"/>
    <lineage>
        <taxon>Eukaryota</taxon>
        <taxon>Metazoa</taxon>
        <taxon>Ecdysozoa</taxon>
        <taxon>Arthropoda</taxon>
        <taxon>Hexapoda</taxon>
        <taxon>Insecta</taxon>
        <taxon>Pterygota</taxon>
        <taxon>Neoptera</taxon>
        <taxon>Endopterygota</taxon>
        <taxon>Diptera</taxon>
        <taxon>Nematocera</taxon>
        <taxon>Culicoidea</taxon>
        <taxon>Culicidae</taxon>
        <taxon>Anophelinae</taxon>
        <taxon>Anopheles</taxon>
    </lineage>
</organism>
<evidence type="ECO:0000256" key="3">
    <source>
        <dbReference type="SAM" id="MobiDB-lite"/>
    </source>
</evidence>
<comment type="similarity">
    <text evidence="1">Belongs to the ETS family.</text>
</comment>
<evidence type="ECO:0000256" key="2">
    <source>
        <dbReference type="ARBA" id="ARBA00023125"/>
    </source>
</evidence>
<dbReference type="SUPFAM" id="SSF47769">
    <property type="entry name" value="SAM/Pointed domain"/>
    <property type="match status" value="1"/>
</dbReference>
<sequence>MTNEWMEWNDPGIGRGGPLGRIPLRGANHHNLGTGLSSVAGGMIGGVGSIGGIHNNNNVNFLNNNQQSFLNSYSLNKLASVGMGLKSHPLMKGLQKPRDVPTQMPPLTPGTNKKLTEVLYASFASWEKEVQTFKITKDPRQWTAEHVLIWLNWSIKEFSLEGVNKEPFQKMSGRDIVGLGREGFLAIAPPFTGDILWEHLEILQKDCEKALLEHGPSAGGGVYDASCRQASGGGVGVNELNEYNSALQRLSGQQQEFGRGNGSASNGNNNSSNTPASTSSTTPGTTTPNSSSTTNTNGGGGNGVGGSSHQIPHSGSGNSLHTTGARARETTGRDLRYSATSWDGCGE</sequence>
<dbReference type="EnsemblMetazoa" id="AFAF011870-RA">
    <property type="protein sequence ID" value="AFAF011870-PA"/>
    <property type="gene ID" value="AFAF011870"/>
</dbReference>
<evidence type="ECO:0000313" key="5">
    <source>
        <dbReference type="EnsemblMetazoa" id="AFAF011870-PA"/>
    </source>
</evidence>
<feature type="compositionally biased region" description="Low complexity" evidence="3">
    <location>
        <begin position="262"/>
        <end position="296"/>
    </location>
</feature>
<dbReference type="SMART" id="SM00251">
    <property type="entry name" value="SAM_PNT"/>
    <property type="match status" value="1"/>
</dbReference>
<dbReference type="EMBL" id="AXCN02002212">
    <property type="status" value="NOT_ANNOTATED_CDS"/>
    <property type="molecule type" value="Genomic_DNA"/>
</dbReference>
<dbReference type="Pfam" id="PF02198">
    <property type="entry name" value="SAM_PNT"/>
    <property type="match status" value="1"/>
</dbReference>
<evidence type="ECO:0000256" key="1">
    <source>
        <dbReference type="ARBA" id="ARBA00005562"/>
    </source>
</evidence>
<dbReference type="Proteomes" id="UP000075886">
    <property type="component" value="Unassembled WGS sequence"/>
</dbReference>
<dbReference type="STRING" id="69004.A0A182QK44"/>
<feature type="domain" description="PNT" evidence="4">
    <location>
        <begin position="121"/>
        <end position="207"/>
    </location>
</feature>
<dbReference type="AlphaFoldDB" id="A0A182QK44"/>
<feature type="compositionally biased region" description="Gly residues" evidence="3">
    <location>
        <begin position="297"/>
        <end position="306"/>
    </location>
</feature>
<feature type="region of interest" description="Disordered" evidence="3">
    <location>
        <begin position="251"/>
        <end position="347"/>
    </location>
</feature>
<name>A0A182QK44_9DIPT</name>